<keyword evidence="4" id="KW-1185">Reference proteome</keyword>
<organism evidence="2 4">
    <name type="scientific">Labeo rohita</name>
    <name type="common">Indian major carp</name>
    <name type="synonym">Cyprinus rohita</name>
    <dbReference type="NCBI Taxonomy" id="84645"/>
    <lineage>
        <taxon>Eukaryota</taxon>
        <taxon>Metazoa</taxon>
        <taxon>Chordata</taxon>
        <taxon>Craniata</taxon>
        <taxon>Vertebrata</taxon>
        <taxon>Euteleostomi</taxon>
        <taxon>Actinopterygii</taxon>
        <taxon>Neopterygii</taxon>
        <taxon>Teleostei</taxon>
        <taxon>Ostariophysi</taxon>
        <taxon>Cypriniformes</taxon>
        <taxon>Cyprinidae</taxon>
        <taxon>Labeoninae</taxon>
        <taxon>Labeonini</taxon>
        <taxon>Labeo</taxon>
    </lineage>
</organism>
<evidence type="ECO:0000313" key="4">
    <source>
        <dbReference type="Proteomes" id="UP000290572"/>
    </source>
</evidence>
<dbReference type="AlphaFoldDB" id="A0A498LQH4"/>
<feature type="compositionally biased region" description="Low complexity" evidence="1">
    <location>
        <begin position="413"/>
        <end position="424"/>
    </location>
</feature>
<sequence length="463" mass="48534">MALSNPGACAHCRQLRRSTLDRHVAFVERVLGGAVASHGPLLSSDADPEAALAVFGEAAGSWGDRVEAEEAGGIPLMAPEFGREFCCRDDDSVSLDAGEEFSDDAFQAGQIPVSPSFSEAAGGSEAGEDPFMDLYRRAAEKLSVEWPVPPPVQKSSRFGGFYLSPVQTVVRTRLPLYPDCVAELTSLWPKPMSPPPPVPGASRFTELEGAGEAGLVSAPPMEHSLAAYLAPTQNSGIAGTPTLPTGPYRFSFKQLGRIYGEQACAARALSSMSLLQTYQAICLGELSEAVSAGRPCDALMGEVLSTADYILRATRGALVSLGHAMAGTVVAQRHLWLTLANLPERDRSAFLSTPISPSGFFGAGLGAVQALFEDSKKQAESLRGSMPRRFSRPAQPAARPGPRLSSRPPPAKRPASATASRPAAWGSGGPRMHSKHREASGRKGPPAAKGGHPSGGKKGQSGP</sequence>
<protein>
    <submittedName>
        <fullName evidence="2">Glycosyltransferase LARGE1</fullName>
    </submittedName>
</protein>
<accession>A0A498LQH4</accession>
<dbReference type="Gene3D" id="1.10.287.3160">
    <property type="match status" value="1"/>
</dbReference>
<evidence type="ECO:0000313" key="2">
    <source>
        <dbReference type="EMBL" id="RXN07737.1"/>
    </source>
</evidence>
<dbReference type="GO" id="GO:0016740">
    <property type="term" value="F:transferase activity"/>
    <property type="evidence" value="ECO:0007669"/>
    <property type="project" value="UniProtKB-KW"/>
</dbReference>
<name>A0A498LQH4_LABRO</name>
<feature type="region of interest" description="Disordered" evidence="1">
    <location>
        <begin position="378"/>
        <end position="463"/>
    </location>
</feature>
<keyword evidence="2" id="KW-0808">Transferase</keyword>
<gene>
    <name evidence="3" type="ORF">ROHU_025527</name>
    <name evidence="2" type="ORF">ROHU_032171</name>
</gene>
<feature type="compositionally biased region" description="Low complexity" evidence="1">
    <location>
        <begin position="392"/>
        <end position="406"/>
    </location>
</feature>
<evidence type="ECO:0000313" key="3">
    <source>
        <dbReference type="EMBL" id="RXN19654.1"/>
    </source>
</evidence>
<proteinExistence type="predicted"/>
<comment type="caution">
    <text evidence="2">The sequence shown here is derived from an EMBL/GenBank/DDBJ whole genome shotgun (WGS) entry which is preliminary data.</text>
</comment>
<reference evidence="2 4" key="1">
    <citation type="submission" date="2018-03" db="EMBL/GenBank/DDBJ databases">
        <title>Draft genome sequence of Rohu Carp (Labeo rohita).</title>
        <authorList>
            <person name="Das P."/>
            <person name="Kushwaha B."/>
            <person name="Joshi C.G."/>
            <person name="Kumar D."/>
            <person name="Nagpure N.S."/>
            <person name="Sahoo L."/>
            <person name="Das S.P."/>
            <person name="Bit A."/>
            <person name="Patnaik S."/>
            <person name="Meher P.K."/>
            <person name="Jayasankar P."/>
            <person name="Koringa P.G."/>
            <person name="Patel N.V."/>
            <person name="Hinsu A.T."/>
            <person name="Kumar R."/>
            <person name="Pandey M."/>
            <person name="Agarwal S."/>
            <person name="Srivastava S."/>
            <person name="Singh M."/>
            <person name="Iquebal M.A."/>
            <person name="Jaiswal S."/>
            <person name="Angadi U.B."/>
            <person name="Kumar N."/>
            <person name="Raza M."/>
            <person name="Shah T.M."/>
            <person name="Rai A."/>
            <person name="Jena J.K."/>
        </authorList>
    </citation>
    <scope>NUCLEOTIDE SEQUENCE [LARGE SCALE GENOMIC DNA]</scope>
    <source>
        <strain evidence="2">DASCIFA01</strain>
        <tissue evidence="2">Testis</tissue>
    </source>
</reference>
<dbReference type="EMBL" id="QBIY01013339">
    <property type="protein sequence ID" value="RXN07737.1"/>
    <property type="molecule type" value="Genomic_DNA"/>
</dbReference>
<dbReference type="EMBL" id="QBIY01012660">
    <property type="protein sequence ID" value="RXN19654.1"/>
    <property type="molecule type" value="Genomic_DNA"/>
</dbReference>
<feature type="compositionally biased region" description="Gly residues" evidence="1">
    <location>
        <begin position="452"/>
        <end position="463"/>
    </location>
</feature>
<evidence type="ECO:0000256" key="1">
    <source>
        <dbReference type="SAM" id="MobiDB-lite"/>
    </source>
</evidence>
<dbReference type="Proteomes" id="UP000290572">
    <property type="component" value="Unassembled WGS sequence"/>
</dbReference>